<proteinExistence type="predicted"/>
<sequence>MPVLSRILQGCSQRK</sequence>
<reference evidence="1" key="1">
    <citation type="submission" date="2014-11" db="EMBL/GenBank/DDBJ databases">
        <authorList>
            <person name="Amaro Gonzalez C."/>
        </authorList>
    </citation>
    <scope>NUCLEOTIDE SEQUENCE</scope>
</reference>
<name>A0A0E9S6Q2_ANGAN</name>
<dbReference type="EMBL" id="GBXM01071626">
    <property type="protein sequence ID" value="JAH36951.1"/>
    <property type="molecule type" value="Transcribed_RNA"/>
</dbReference>
<accession>A0A0E9S6Q2</accession>
<organism evidence="1">
    <name type="scientific">Anguilla anguilla</name>
    <name type="common">European freshwater eel</name>
    <name type="synonym">Muraena anguilla</name>
    <dbReference type="NCBI Taxonomy" id="7936"/>
    <lineage>
        <taxon>Eukaryota</taxon>
        <taxon>Metazoa</taxon>
        <taxon>Chordata</taxon>
        <taxon>Craniata</taxon>
        <taxon>Vertebrata</taxon>
        <taxon>Euteleostomi</taxon>
        <taxon>Actinopterygii</taxon>
        <taxon>Neopterygii</taxon>
        <taxon>Teleostei</taxon>
        <taxon>Anguilliformes</taxon>
        <taxon>Anguillidae</taxon>
        <taxon>Anguilla</taxon>
    </lineage>
</organism>
<reference evidence="1" key="2">
    <citation type="journal article" date="2015" name="Fish Shellfish Immunol.">
        <title>Early steps in the European eel (Anguilla anguilla)-Vibrio vulnificus interaction in the gills: Role of the RtxA13 toxin.</title>
        <authorList>
            <person name="Callol A."/>
            <person name="Pajuelo D."/>
            <person name="Ebbesson L."/>
            <person name="Teles M."/>
            <person name="MacKenzie S."/>
            <person name="Amaro C."/>
        </authorList>
    </citation>
    <scope>NUCLEOTIDE SEQUENCE</scope>
</reference>
<protein>
    <submittedName>
        <fullName evidence="1">Uncharacterized protein</fullName>
    </submittedName>
</protein>
<evidence type="ECO:0000313" key="1">
    <source>
        <dbReference type="EMBL" id="JAH36951.1"/>
    </source>
</evidence>